<keyword evidence="1" id="KW-0812">Transmembrane</keyword>
<name>A0A914D6V9_9BILA</name>
<organism evidence="2 3">
    <name type="scientific">Acrobeloides nanus</name>
    <dbReference type="NCBI Taxonomy" id="290746"/>
    <lineage>
        <taxon>Eukaryota</taxon>
        <taxon>Metazoa</taxon>
        <taxon>Ecdysozoa</taxon>
        <taxon>Nematoda</taxon>
        <taxon>Chromadorea</taxon>
        <taxon>Rhabditida</taxon>
        <taxon>Tylenchina</taxon>
        <taxon>Cephalobomorpha</taxon>
        <taxon>Cephaloboidea</taxon>
        <taxon>Cephalobidae</taxon>
        <taxon>Acrobeloides</taxon>
    </lineage>
</organism>
<protein>
    <submittedName>
        <fullName evidence="3">Uncharacterized protein</fullName>
    </submittedName>
</protein>
<accession>A0A914D6V9</accession>
<evidence type="ECO:0000256" key="1">
    <source>
        <dbReference type="SAM" id="Phobius"/>
    </source>
</evidence>
<keyword evidence="1" id="KW-1133">Transmembrane helix</keyword>
<reference evidence="3" key="1">
    <citation type="submission" date="2022-11" db="UniProtKB">
        <authorList>
            <consortium name="WormBaseParasite"/>
        </authorList>
    </citation>
    <scope>IDENTIFICATION</scope>
</reference>
<feature type="transmembrane region" description="Helical" evidence="1">
    <location>
        <begin position="41"/>
        <end position="61"/>
    </location>
</feature>
<evidence type="ECO:0000313" key="2">
    <source>
        <dbReference type="Proteomes" id="UP000887540"/>
    </source>
</evidence>
<evidence type="ECO:0000313" key="3">
    <source>
        <dbReference type="WBParaSite" id="ACRNAN_scaffold18784.g24657.t1"/>
    </source>
</evidence>
<proteinExistence type="predicted"/>
<keyword evidence="2" id="KW-1185">Reference proteome</keyword>
<sequence length="119" mass="13625">MGIAEIVINSCRLIIIIASRFEPWLPLDISYALDPIRYSALYAYFFIVFIVAVERTLATLMLETYEDITKLQFLLAIIALPWIFGSGVECLIALKIVKKNRQIYISRKNSNTEQLSTGY</sequence>
<feature type="transmembrane region" description="Helical" evidence="1">
    <location>
        <begin position="73"/>
        <end position="97"/>
    </location>
</feature>
<keyword evidence="1" id="KW-0472">Membrane</keyword>
<dbReference type="AlphaFoldDB" id="A0A914D6V9"/>
<dbReference type="WBParaSite" id="ACRNAN_scaffold18784.g24657.t1">
    <property type="protein sequence ID" value="ACRNAN_scaffold18784.g24657.t1"/>
    <property type="gene ID" value="ACRNAN_scaffold18784.g24657"/>
</dbReference>
<dbReference type="Proteomes" id="UP000887540">
    <property type="component" value="Unplaced"/>
</dbReference>